<reference evidence="1 2" key="1">
    <citation type="submission" date="2019-12" db="EMBL/GenBank/DDBJ databases">
        <title>Mucilaginibacter sp. HME9299 genome sequencing and assembly.</title>
        <authorList>
            <person name="Kang H."/>
            <person name="Kim H."/>
            <person name="Joh K."/>
        </authorList>
    </citation>
    <scope>NUCLEOTIDE SEQUENCE [LARGE SCALE GENOMIC DNA]</scope>
    <source>
        <strain evidence="1 2">HME9299</strain>
    </source>
</reference>
<protein>
    <submittedName>
        <fullName evidence="1">Uncharacterized protein</fullName>
    </submittedName>
</protein>
<comment type="caution">
    <text evidence="1">The sequence shown here is derived from an EMBL/GenBank/DDBJ whole genome shotgun (WGS) entry which is preliminary data.</text>
</comment>
<evidence type="ECO:0000313" key="2">
    <source>
        <dbReference type="Proteomes" id="UP000434850"/>
    </source>
</evidence>
<keyword evidence="2" id="KW-1185">Reference proteome</keyword>
<gene>
    <name evidence="1" type="ORF">GO816_10385</name>
</gene>
<accession>A0A6I4I911</accession>
<dbReference type="EMBL" id="WQLA01000003">
    <property type="protein sequence ID" value="MVN91532.1"/>
    <property type="molecule type" value="Genomic_DNA"/>
</dbReference>
<evidence type="ECO:0000313" key="1">
    <source>
        <dbReference type="EMBL" id="MVN91532.1"/>
    </source>
</evidence>
<dbReference type="AlphaFoldDB" id="A0A6I4I911"/>
<sequence>MPEFDENFWNADGRQLNKPTLSCLVQDPALYTTLLFQVREDISYNNHGIWMTDGERAAAKFHGFFDLALAERAALAVTPEYSCPWTVIGERIKNDRLCPAGDLWIVGAQSITAEELDTFIEGHPEVTWICEDDLINQHRGDGQFFDPVCLVLETTDYAGQPRKVVIVQFKNLFFGGGDFIWERDNLIRGAKFYVLSNRVSSVRLVTQICSDALLGINYNEVADGYFLNTPLLIVHIQLNQRPFQTNYKNYRNLLFAAGGKDSAREVLCLNWGRGVNIDGHPDWNVYGGSAFYVKTDQLQLSDARIDENHLLGLYYNHWPNRRSHIYFLGYQEQVFRLRNTKTSQLAADPAQMRRTGPQLTGLYTWDNGWQAAAVADDGFGTLCNLLEPDAGDISCLRDQPSAIAVERLLELTLGTLDPAPDWHHPAKLSAFQVGDDEFTNRTNFTHDPSAVQTAKREERLMNYGFLKHTILGNADNLPPGLKDAILEYEPSGGAINRHLLNLRSESQPERKATGIYLGLVPAYKAAAVRDRVVNLFTGGQQGKQVLVWYLAQGGLITQVPQLVPEIADNTTKPTNSYKKTKS</sequence>
<organism evidence="1 2">
    <name type="scientific">Mucilaginibacter aquatilis</name>
    <dbReference type="NCBI Taxonomy" id="1517760"/>
    <lineage>
        <taxon>Bacteria</taxon>
        <taxon>Pseudomonadati</taxon>
        <taxon>Bacteroidota</taxon>
        <taxon>Sphingobacteriia</taxon>
        <taxon>Sphingobacteriales</taxon>
        <taxon>Sphingobacteriaceae</taxon>
        <taxon>Mucilaginibacter</taxon>
    </lineage>
</organism>
<name>A0A6I4I911_9SPHI</name>
<dbReference type="OrthoDB" id="8672080at2"/>
<dbReference type="RefSeq" id="WP_157541820.1">
    <property type="nucleotide sequence ID" value="NZ_WQLA01000003.1"/>
</dbReference>
<dbReference type="Proteomes" id="UP000434850">
    <property type="component" value="Unassembled WGS sequence"/>
</dbReference>
<proteinExistence type="predicted"/>